<name>A0A8J3ITP8_9CHLR</name>
<accession>A0A8J3ITP8</accession>
<organism evidence="1 2">
    <name type="scientific">Reticulibacter mediterranei</name>
    <dbReference type="NCBI Taxonomy" id="2778369"/>
    <lineage>
        <taxon>Bacteria</taxon>
        <taxon>Bacillati</taxon>
        <taxon>Chloroflexota</taxon>
        <taxon>Ktedonobacteria</taxon>
        <taxon>Ktedonobacterales</taxon>
        <taxon>Reticulibacteraceae</taxon>
        <taxon>Reticulibacter</taxon>
    </lineage>
</organism>
<sequence>MSECKITAEGKVTFTATSNKLQVKRDGLTIVMIEAVNYDGDIDIKFDVRDLPFSIEMVGDTDGMGIVVSVAKQPAITQHIKSGPISLRLTQEEFEVNGVVCPLTSNVTTRQPGTIIQTATATGDGRVFQAGRRIVAHGTGSAGVFQTPGDMIIHDD</sequence>
<evidence type="ECO:0000313" key="2">
    <source>
        <dbReference type="Proteomes" id="UP000597444"/>
    </source>
</evidence>
<dbReference type="AlphaFoldDB" id="A0A8J3ITP8"/>
<comment type="caution">
    <text evidence="1">The sequence shown here is derived from an EMBL/GenBank/DDBJ whole genome shotgun (WGS) entry which is preliminary data.</text>
</comment>
<gene>
    <name evidence="1" type="ORF">KSF_084460</name>
</gene>
<dbReference type="EMBL" id="BNJK01000002">
    <property type="protein sequence ID" value="GHO98398.1"/>
    <property type="molecule type" value="Genomic_DNA"/>
</dbReference>
<dbReference type="Proteomes" id="UP000597444">
    <property type="component" value="Unassembled WGS sequence"/>
</dbReference>
<protein>
    <submittedName>
        <fullName evidence="1">Uncharacterized protein</fullName>
    </submittedName>
</protein>
<reference evidence="1" key="1">
    <citation type="submission" date="2020-10" db="EMBL/GenBank/DDBJ databases">
        <title>Taxonomic study of unclassified bacteria belonging to the class Ktedonobacteria.</title>
        <authorList>
            <person name="Yabe S."/>
            <person name="Wang C.M."/>
            <person name="Zheng Y."/>
            <person name="Sakai Y."/>
            <person name="Cavaletti L."/>
            <person name="Monciardini P."/>
            <person name="Donadio S."/>
        </authorList>
    </citation>
    <scope>NUCLEOTIDE SEQUENCE</scope>
    <source>
        <strain evidence="1">ID150040</strain>
    </source>
</reference>
<proteinExistence type="predicted"/>
<keyword evidence="2" id="KW-1185">Reference proteome</keyword>
<evidence type="ECO:0000313" key="1">
    <source>
        <dbReference type="EMBL" id="GHO98398.1"/>
    </source>
</evidence>